<dbReference type="CDD" id="cd01647">
    <property type="entry name" value="RT_LTR"/>
    <property type="match status" value="1"/>
</dbReference>
<dbReference type="Proteomes" id="UP000288805">
    <property type="component" value="Unassembled WGS sequence"/>
</dbReference>
<dbReference type="Pfam" id="PF00078">
    <property type="entry name" value="RVT_1"/>
    <property type="match status" value="1"/>
</dbReference>
<dbReference type="PANTHER" id="PTHR37984:SF5">
    <property type="entry name" value="PROTEIN NYNRIN-LIKE"/>
    <property type="match status" value="1"/>
</dbReference>
<dbReference type="Gene3D" id="2.40.50.40">
    <property type="match status" value="1"/>
</dbReference>
<proteinExistence type="predicted"/>
<name>A0A438IS69_VITVI</name>
<comment type="caution">
    <text evidence="3">The sequence shown here is derived from an EMBL/GenBank/DDBJ whole genome shotgun (WGS) entry which is preliminary data.</text>
</comment>
<organism evidence="3 4">
    <name type="scientific">Vitis vinifera</name>
    <name type="common">Grape</name>
    <dbReference type="NCBI Taxonomy" id="29760"/>
    <lineage>
        <taxon>Eukaryota</taxon>
        <taxon>Viridiplantae</taxon>
        <taxon>Streptophyta</taxon>
        <taxon>Embryophyta</taxon>
        <taxon>Tracheophyta</taxon>
        <taxon>Spermatophyta</taxon>
        <taxon>Magnoliopsida</taxon>
        <taxon>eudicotyledons</taxon>
        <taxon>Gunneridae</taxon>
        <taxon>Pentapetalae</taxon>
        <taxon>rosids</taxon>
        <taxon>Vitales</taxon>
        <taxon>Vitaceae</taxon>
        <taxon>Viteae</taxon>
        <taxon>Vitis</taxon>
    </lineage>
</organism>
<dbReference type="InterPro" id="IPR043502">
    <property type="entry name" value="DNA/RNA_pol_sf"/>
</dbReference>
<dbReference type="Pfam" id="PF24626">
    <property type="entry name" value="SH3_Tf2-1"/>
    <property type="match status" value="1"/>
</dbReference>
<gene>
    <name evidence="3" type="primary">TY3B-G_12</name>
    <name evidence="3" type="ORF">CK203_038486</name>
</gene>
<reference evidence="3 4" key="1">
    <citation type="journal article" date="2018" name="PLoS Genet.">
        <title>Population sequencing reveals clonal diversity and ancestral inbreeding in the grapevine cultivar Chardonnay.</title>
        <authorList>
            <person name="Roach M.J."/>
            <person name="Johnson D.L."/>
            <person name="Bohlmann J."/>
            <person name="van Vuuren H.J."/>
            <person name="Jones S.J."/>
            <person name="Pretorius I.S."/>
            <person name="Schmidt S.A."/>
            <person name="Borneman A.R."/>
        </authorList>
    </citation>
    <scope>NUCLEOTIDE SEQUENCE [LARGE SCALE GENOMIC DNA]</scope>
    <source>
        <strain evidence="4">cv. Chardonnay</strain>
        <tissue evidence="3">Leaf</tissue>
    </source>
</reference>
<dbReference type="Gene3D" id="3.10.10.10">
    <property type="entry name" value="HIV Type 1 Reverse Transcriptase, subunit A, domain 1"/>
    <property type="match status" value="1"/>
</dbReference>
<dbReference type="GO" id="GO:0003824">
    <property type="term" value="F:catalytic activity"/>
    <property type="evidence" value="ECO:0007669"/>
    <property type="project" value="UniProtKB-KW"/>
</dbReference>
<keyword evidence="1" id="KW-0511">Multifunctional enzyme</keyword>
<dbReference type="InterPro" id="IPR050951">
    <property type="entry name" value="Retrovirus_Pol_polyprotein"/>
</dbReference>
<dbReference type="CDD" id="cd09274">
    <property type="entry name" value="RNase_HI_RT_Ty3"/>
    <property type="match status" value="1"/>
</dbReference>
<evidence type="ECO:0000259" key="2">
    <source>
        <dbReference type="PROSITE" id="PS50013"/>
    </source>
</evidence>
<dbReference type="EMBL" id="QGNW01000087">
    <property type="protein sequence ID" value="RVW99465.1"/>
    <property type="molecule type" value="Genomic_DNA"/>
</dbReference>
<dbReference type="InterPro" id="IPR041577">
    <property type="entry name" value="RT_RNaseH_2"/>
</dbReference>
<evidence type="ECO:0000256" key="1">
    <source>
        <dbReference type="ARBA" id="ARBA00023268"/>
    </source>
</evidence>
<dbReference type="InterPro" id="IPR056924">
    <property type="entry name" value="SH3_Tf2-1"/>
</dbReference>
<dbReference type="SUPFAM" id="SSF54160">
    <property type="entry name" value="Chromo domain-like"/>
    <property type="match status" value="1"/>
</dbReference>
<accession>A0A438IS69</accession>
<dbReference type="PANTHER" id="PTHR37984">
    <property type="entry name" value="PROTEIN CBG26694"/>
    <property type="match status" value="1"/>
</dbReference>
<sequence length="607" mass="69696">MLEEFQDIMPGEVLNQLPLMREVQHAIDLIPGSTLTNLPHYHMSPAENEELSRQIQQLLDKGFIRESLSPCAVPVLLTPKNDGSWRMCVDSRAINKITVKYRFPIPRLDDMLDLLCGSSIFTKIDLRSGYHQIRIRSGDEWKTAFKTKDGASYPKLANALEFFRGQKLPWFGYALPTIYSQFNTIMALITECLKEKKILWSVAAAKAFSKIKKRMGQAPILKLPDFSKIFEVACDASLVGIGGVLSQEGHPIVFFSEKLNDTCRRYLVYDMEFYALIQTLKHWRPYLIHREFILYTNHDSLKHLTSQRFDNLKTEYANDEDFNNIWSDLSTHQRTSSNDYMLHDVISGKHCGQRWEQSLCFLVHSIPKLMAKSRTTGCTPFEVVYGFRPSTPLDVNSLPLPPRPSEATLDFSSYMRDVHEECKRCLTIHINSYAALANAKCKDQQFNEGDMVLVHLRPKRFPPRSFTKLHARRAGPFKVTKKLGTNAYVIELPSKFDISPIFNIEDLTEFKGDVDENTTIRLPEATPFLRVPENTAPRDEIAAILDHQFVTTHRGGNYKFLVQWKNRPNSDSVWLQALEVKHLHPHLFDAYIRQNLPELSSSGELAI</sequence>
<dbReference type="InterPro" id="IPR000477">
    <property type="entry name" value="RT_dom"/>
</dbReference>
<dbReference type="Pfam" id="PF17919">
    <property type="entry name" value="RT_RNaseH_2"/>
    <property type="match status" value="1"/>
</dbReference>
<dbReference type="Gene3D" id="3.30.70.270">
    <property type="match status" value="2"/>
</dbReference>
<dbReference type="AlphaFoldDB" id="A0A438IS69"/>
<dbReference type="SUPFAM" id="SSF56672">
    <property type="entry name" value="DNA/RNA polymerases"/>
    <property type="match status" value="1"/>
</dbReference>
<evidence type="ECO:0000313" key="4">
    <source>
        <dbReference type="Proteomes" id="UP000288805"/>
    </source>
</evidence>
<dbReference type="InterPro" id="IPR000953">
    <property type="entry name" value="Chromo/chromo_shadow_dom"/>
</dbReference>
<dbReference type="PROSITE" id="PS50013">
    <property type="entry name" value="CHROMO_2"/>
    <property type="match status" value="1"/>
</dbReference>
<evidence type="ECO:0000313" key="3">
    <source>
        <dbReference type="EMBL" id="RVW99465.1"/>
    </source>
</evidence>
<feature type="domain" description="Chromo" evidence="2">
    <location>
        <begin position="539"/>
        <end position="603"/>
    </location>
</feature>
<protein>
    <submittedName>
        <fullName evidence="3">Transposon Ty3-G Gag-Pol polyprotein</fullName>
    </submittedName>
</protein>
<dbReference type="InterPro" id="IPR043128">
    <property type="entry name" value="Rev_trsase/Diguanyl_cyclase"/>
</dbReference>
<dbReference type="InterPro" id="IPR016197">
    <property type="entry name" value="Chromo-like_dom_sf"/>
</dbReference>